<dbReference type="EMBL" id="JAANOU010000001">
    <property type="protein sequence ID" value="NIH78113.1"/>
    <property type="molecule type" value="Genomic_DNA"/>
</dbReference>
<evidence type="ECO:0000313" key="2">
    <source>
        <dbReference type="EMBL" id="NIH78113.1"/>
    </source>
</evidence>
<dbReference type="Pfam" id="PF13400">
    <property type="entry name" value="Tad"/>
    <property type="match status" value="1"/>
</dbReference>
<protein>
    <submittedName>
        <fullName evidence="2">Secretion/DNA translocation related TadE-like protein</fullName>
    </submittedName>
</protein>
<evidence type="ECO:0000313" key="3">
    <source>
        <dbReference type="Proteomes" id="UP000754495"/>
    </source>
</evidence>
<accession>A0ABX0SMG0</accession>
<dbReference type="InterPro" id="IPR021202">
    <property type="entry name" value="Rv3654c-like"/>
</dbReference>
<dbReference type="InterPro" id="IPR028087">
    <property type="entry name" value="Tad_N"/>
</dbReference>
<sequence>MWAAGAIAALLVIAGLLWGLGAATIARHRAAGAADLAALAAAGQALRGADVACGRAQWVADRMAARMVSCRFDGWDALVEVSVDTGLGSTPGRARAGP</sequence>
<feature type="domain" description="Putative Flp pilus-assembly TadG-like N-terminal" evidence="1">
    <location>
        <begin position="1"/>
        <end position="43"/>
    </location>
</feature>
<comment type="caution">
    <text evidence="2">The sequence shown here is derived from an EMBL/GenBank/DDBJ whole genome shotgun (WGS) entry which is preliminary data.</text>
</comment>
<organism evidence="2 3">
    <name type="scientific">Amycolatopsis viridis</name>
    <dbReference type="NCBI Taxonomy" id="185678"/>
    <lineage>
        <taxon>Bacteria</taxon>
        <taxon>Bacillati</taxon>
        <taxon>Actinomycetota</taxon>
        <taxon>Actinomycetes</taxon>
        <taxon>Pseudonocardiales</taxon>
        <taxon>Pseudonocardiaceae</taxon>
        <taxon>Amycolatopsis</taxon>
    </lineage>
</organism>
<dbReference type="Proteomes" id="UP000754495">
    <property type="component" value="Unassembled WGS sequence"/>
</dbReference>
<keyword evidence="3" id="KW-1185">Reference proteome</keyword>
<gene>
    <name evidence="2" type="ORF">FHX46_000643</name>
</gene>
<evidence type="ECO:0000259" key="1">
    <source>
        <dbReference type="Pfam" id="PF13400"/>
    </source>
</evidence>
<name>A0ABX0SMG0_9PSEU</name>
<reference evidence="2 3" key="1">
    <citation type="submission" date="2020-03" db="EMBL/GenBank/DDBJ databases">
        <title>Sequencing the genomes of 1000 actinobacteria strains.</title>
        <authorList>
            <person name="Klenk H.-P."/>
        </authorList>
    </citation>
    <scope>NUCLEOTIDE SEQUENCE [LARGE SCALE GENOMIC DNA]</scope>
    <source>
        <strain evidence="2 3">DSM 45668</strain>
    </source>
</reference>
<proteinExistence type="predicted"/>
<dbReference type="NCBIfam" id="TIGR03816">
    <property type="entry name" value="tadE_like_DECH"/>
    <property type="match status" value="1"/>
</dbReference>